<protein>
    <recommendedName>
        <fullName evidence="3">DUF2946 domain-containing protein</fullName>
    </recommendedName>
</protein>
<proteinExistence type="predicted"/>
<accession>A0A315EA45</accession>
<dbReference type="Proteomes" id="UP000250790">
    <property type="component" value="Unassembled WGS sequence"/>
</dbReference>
<evidence type="ECO:0000313" key="1">
    <source>
        <dbReference type="EMBL" id="PUE54583.1"/>
    </source>
</evidence>
<dbReference type="EMBL" id="NESN01000002">
    <property type="protein sequence ID" value="PUE54583.1"/>
    <property type="molecule type" value="Genomic_DNA"/>
</dbReference>
<gene>
    <name evidence="1" type="ORF">B9Z37_05970</name>
</gene>
<sequence>MQSLRNAPHLTRLVLVWFALFVGVAVASPLVNPEGVQLVCTTAGSVKLLQLDADGEEAQSSHQGLHCPLCLPVAAPPVLSVSAPVHVGLSHALRPLEQARLASLIGLPWQARAPPSFS</sequence>
<evidence type="ECO:0008006" key="3">
    <source>
        <dbReference type="Google" id="ProtNLM"/>
    </source>
</evidence>
<keyword evidence="2" id="KW-1185">Reference proteome</keyword>
<organism evidence="1 2">
    <name type="scientific">Limnohabitans parvus II-B4</name>
    <dbReference type="NCBI Taxonomy" id="1293052"/>
    <lineage>
        <taxon>Bacteria</taxon>
        <taxon>Pseudomonadati</taxon>
        <taxon>Pseudomonadota</taxon>
        <taxon>Betaproteobacteria</taxon>
        <taxon>Burkholderiales</taxon>
        <taxon>Comamonadaceae</taxon>
        <taxon>Limnohabitans</taxon>
    </lineage>
</organism>
<dbReference type="InterPro" id="IPR021333">
    <property type="entry name" value="DUF2946"/>
</dbReference>
<evidence type="ECO:0000313" key="2">
    <source>
        <dbReference type="Proteomes" id="UP000250790"/>
    </source>
</evidence>
<name>A0A315EA45_9BURK</name>
<reference evidence="1 2" key="1">
    <citation type="submission" date="2017-04" db="EMBL/GenBank/DDBJ databases">
        <title>Unexpected and diverse lifestyles within the genus Limnohabitans.</title>
        <authorList>
            <person name="Kasalicky V."/>
            <person name="Mehrshad M."/>
            <person name="Andrei S.-A."/>
            <person name="Salcher M."/>
            <person name="Kratochvilova H."/>
            <person name="Simek K."/>
            <person name="Ghai R."/>
        </authorList>
    </citation>
    <scope>NUCLEOTIDE SEQUENCE [LARGE SCALE GENOMIC DNA]</scope>
    <source>
        <strain evidence="1 2">II-B4</strain>
    </source>
</reference>
<dbReference type="Pfam" id="PF11162">
    <property type="entry name" value="DUF2946"/>
    <property type="match status" value="1"/>
</dbReference>
<comment type="caution">
    <text evidence="1">The sequence shown here is derived from an EMBL/GenBank/DDBJ whole genome shotgun (WGS) entry which is preliminary data.</text>
</comment>
<dbReference type="AlphaFoldDB" id="A0A315EA45"/>